<organism evidence="2 3">
    <name type="scientific">Xanthomonas sacchari</name>
    <dbReference type="NCBI Taxonomy" id="56458"/>
    <lineage>
        <taxon>Bacteria</taxon>
        <taxon>Pseudomonadati</taxon>
        <taxon>Pseudomonadota</taxon>
        <taxon>Gammaproteobacteria</taxon>
        <taxon>Lysobacterales</taxon>
        <taxon>Lysobacteraceae</taxon>
        <taxon>Xanthomonas</taxon>
    </lineage>
</organism>
<feature type="compositionally biased region" description="Basic residues" evidence="1">
    <location>
        <begin position="32"/>
        <end position="45"/>
    </location>
</feature>
<accession>A0ABT3DT13</accession>
<feature type="region of interest" description="Disordered" evidence="1">
    <location>
        <begin position="1"/>
        <end position="54"/>
    </location>
</feature>
<name>A0ABT3DT13_9XANT</name>
<reference evidence="2 3" key="1">
    <citation type="submission" date="2022-06" db="EMBL/GenBank/DDBJ databases">
        <title>Dynamics of rice microbiomes reveals core vertical transmitted seed endophytes.</title>
        <authorList>
            <person name="Liao K."/>
            <person name="Zhang X."/>
        </authorList>
    </citation>
    <scope>NUCLEOTIDE SEQUENCE [LARGE SCALE GENOMIC DNA]</scope>
    <source>
        <strain evidence="2 3">YT10-10-1</strain>
    </source>
</reference>
<evidence type="ECO:0000256" key="1">
    <source>
        <dbReference type="SAM" id="MobiDB-lite"/>
    </source>
</evidence>
<protein>
    <submittedName>
        <fullName evidence="2">Uncharacterized protein</fullName>
    </submittedName>
</protein>
<dbReference type="Proteomes" id="UP001320843">
    <property type="component" value="Unassembled WGS sequence"/>
</dbReference>
<dbReference type="EMBL" id="JANFWR010000006">
    <property type="protein sequence ID" value="MCW0398634.1"/>
    <property type="molecule type" value="Genomic_DNA"/>
</dbReference>
<sequence length="79" mass="9033">MRSFLHQGDTERFQQTPQPDNVFGKQSCWKKSSNKKSNKAAHRNTTHFDPMRPGNINFKIDDFSHAPAHPVAIRIALTT</sequence>
<proteinExistence type="predicted"/>
<evidence type="ECO:0000313" key="2">
    <source>
        <dbReference type="EMBL" id="MCW0398634.1"/>
    </source>
</evidence>
<keyword evidence="3" id="KW-1185">Reference proteome</keyword>
<evidence type="ECO:0000313" key="3">
    <source>
        <dbReference type="Proteomes" id="UP001320843"/>
    </source>
</evidence>
<gene>
    <name evidence="2" type="ORF">NB700_001190</name>
</gene>
<comment type="caution">
    <text evidence="2">The sequence shown here is derived from an EMBL/GenBank/DDBJ whole genome shotgun (WGS) entry which is preliminary data.</text>
</comment>